<accession>A0AAD9ASL4</accession>
<protein>
    <submittedName>
        <fullName evidence="10">Fungal specific transcription factor domain-containing protein</fullName>
    </submittedName>
</protein>
<evidence type="ECO:0000256" key="4">
    <source>
        <dbReference type="ARBA" id="ARBA00023015"/>
    </source>
</evidence>
<dbReference type="PANTHER" id="PTHR31313">
    <property type="entry name" value="TY1 ENHANCER ACTIVATOR"/>
    <property type="match status" value="1"/>
</dbReference>
<evidence type="ECO:0000313" key="11">
    <source>
        <dbReference type="Proteomes" id="UP001243330"/>
    </source>
</evidence>
<evidence type="ECO:0000259" key="9">
    <source>
        <dbReference type="PROSITE" id="PS00463"/>
    </source>
</evidence>
<dbReference type="GO" id="GO:0000981">
    <property type="term" value="F:DNA-binding transcription factor activity, RNA polymerase II-specific"/>
    <property type="evidence" value="ECO:0007669"/>
    <property type="project" value="InterPro"/>
</dbReference>
<comment type="caution">
    <text evidence="10">The sequence shown here is derived from an EMBL/GenBank/DDBJ whole genome shotgun (WGS) entry which is preliminary data.</text>
</comment>
<keyword evidence="4" id="KW-0805">Transcription regulation</keyword>
<dbReference type="SMART" id="SM00906">
    <property type="entry name" value="Fungal_trans"/>
    <property type="match status" value="1"/>
</dbReference>
<dbReference type="InterPro" id="IPR036864">
    <property type="entry name" value="Zn2-C6_fun-type_DNA-bd_sf"/>
</dbReference>
<feature type="compositionally biased region" description="Low complexity" evidence="8">
    <location>
        <begin position="104"/>
        <end position="114"/>
    </location>
</feature>
<dbReference type="AlphaFoldDB" id="A0AAD9ASL4"/>
<gene>
    <name evidence="10" type="ORF">CCHR01_03596</name>
</gene>
<dbReference type="SUPFAM" id="SSF57701">
    <property type="entry name" value="Zn2/Cys6 DNA-binding domain"/>
    <property type="match status" value="1"/>
</dbReference>
<feature type="region of interest" description="Disordered" evidence="8">
    <location>
        <begin position="205"/>
        <end position="226"/>
    </location>
</feature>
<proteinExistence type="predicted"/>
<keyword evidence="3" id="KW-0862">Zinc</keyword>
<dbReference type="GO" id="GO:0005634">
    <property type="term" value="C:nucleus"/>
    <property type="evidence" value="ECO:0007669"/>
    <property type="project" value="UniProtKB-SubCell"/>
</dbReference>
<dbReference type="PANTHER" id="PTHR31313:SF81">
    <property type="entry name" value="TY1 ENHANCER ACTIVATOR"/>
    <property type="match status" value="1"/>
</dbReference>
<dbReference type="Pfam" id="PF04082">
    <property type="entry name" value="Fungal_trans"/>
    <property type="match status" value="1"/>
</dbReference>
<dbReference type="CDD" id="cd12148">
    <property type="entry name" value="fungal_TF_MHR"/>
    <property type="match status" value="1"/>
</dbReference>
<dbReference type="Proteomes" id="UP001243330">
    <property type="component" value="Unassembled WGS sequence"/>
</dbReference>
<evidence type="ECO:0000256" key="8">
    <source>
        <dbReference type="SAM" id="MobiDB-lite"/>
    </source>
</evidence>
<reference evidence="10" key="1">
    <citation type="submission" date="2023-01" db="EMBL/GenBank/DDBJ databases">
        <title>Colletotrichum chrysophilum M932 genome sequence.</title>
        <authorList>
            <person name="Baroncelli R."/>
        </authorList>
    </citation>
    <scope>NUCLEOTIDE SEQUENCE</scope>
    <source>
        <strain evidence="10">M932</strain>
    </source>
</reference>
<feature type="domain" description="Zn(2)-C6 fungal-type" evidence="9">
    <location>
        <begin position="13"/>
        <end position="47"/>
    </location>
</feature>
<dbReference type="Gene3D" id="4.10.240.10">
    <property type="entry name" value="Zn(2)-C6 fungal-type DNA-binding domain"/>
    <property type="match status" value="1"/>
</dbReference>
<dbReference type="InterPro" id="IPR051615">
    <property type="entry name" value="Transcr_Regulatory_Elem"/>
</dbReference>
<evidence type="ECO:0000256" key="7">
    <source>
        <dbReference type="ARBA" id="ARBA00023242"/>
    </source>
</evidence>
<dbReference type="CDD" id="cd00067">
    <property type="entry name" value="GAL4"/>
    <property type="match status" value="1"/>
</dbReference>
<evidence type="ECO:0000313" key="10">
    <source>
        <dbReference type="EMBL" id="KAK1853718.1"/>
    </source>
</evidence>
<evidence type="ECO:0000256" key="5">
    <source>
        <dbReference type="ARBA" id="ARBA00023125"/>
    </source>
</evidence>
<dbReference type="PROSITE" id="PS00463">
    <property type="entry name" value="ZN2_CY6_FUNGAL_1"/>
    <property type="match status" value="1"/>
</dbReference>
<keyword evidence="6" id="KW-0804">Transcription</keyword>
<keyword evidence="7" id="KW-0539">Nucleus</keyword>
<keyword evidence="2" id="KW-0479">Metal-binding</keyword>
<evidence type="ECO:0000256" key="1">
    <source>
        <dbReference type="ARBA" id="ARBA00004123"/>
    </source>
</evidence>
<keyword evidence="11" id="KW-1185">Reference proteome</keyword>
<dbReference type="EMBL" id="JAQOWY010000049">
    <property type="protein sequence ID" value="KAK1853718.1"/>
    <property type="molecule type" value="Genomic_DNA"/>
</dbReference>
<dbReference type="InterPro" id="IPR001138">
    <property type="entry name" value="Zn2Cys6_DnaBD"/>
</dbReference>
<evidence type="ECO:0000256" key="6">
    <source>
        <dbReference type="ARBA" id="ARBA00023163"/>
    </source>
</evidence>
<name>A0AAD9ASL4_9PEZI</name>
<evidence type="ECO:0000256" key="3">
    <source>
        <dbReference type="ARBA" id="ARBA00022833"/>
    </source>
</evidence>
<dbReference type="GO" id="GO:0003677">
    <property type="term" value="F:DNA binding"/>
    <property type="evidence" value="ECO:0007669"/>
    <property type="project" value="UniProtKB-KW"/>
</dbReference>
<dbReference type="GO" id="GO:0008270">
    <property type="term" value="F:zinc ion binding"/>
    <property type="evidence" value="ECO:0007669"/>
    <property type="project" value="InterPro"/>
</dbReference>
<sequence length="744" mass="83254">MPPDRHASRASFACTRCKKDKRRCDISQVLSEGGRSCTLCRNKNEKCEVRYGEDKRSHRRPSESKALHQRMQALEEFVRNASRVDGQSFGIFKDDDSSRSLRQFSFPSPASSSSTGTHTRTVSMPSYEKPETWITTPQAEPTPNSLRSESVSSDHIPYNEPMLEQLSFPSAMDEAMPEEGAAENDAYLGYTTMFPYLGDEASARGSKVNGSAPVANRQPYEPSEVHPEPEPIVAHLLDLFWQWQAPHLLVIDRDLFLRHRKLWDDSGGLGDRTFYTPTLLYAILSLASMISLDKGVVRYSASSGGLAGDNFATRARELLDLELEHPTTTTVQTALILGCRFEAAGHISLGWMYSGMAIRIASELGLHLDCSKAMRSGRMSSDQARLRQRVFWACYQADALLSACRGRPPTFRDDDTTLSVPERQAEKEVSGDEDCSLCCLHASSTLSILCSKTRTMIYGERNRRTPSELRSTARRLHEELWRWHRMLPQRFRWSSDESVKTSSEVLILHMTFYFNLIMLHRPFMNHSRVATLDMQASASFNPITVCCEAATKIGKLAFAYRNLYNIKQMPPSAIHVVFIAGTIHLINSHLGGEAIHDQPLQGCMEVLSEMSNSYPTSKKAHQILRDMTENWKTSENPKDCSQVVRASYTLHDVPVETTDQRSSFQVTGTIGSKAGNAQSEMTKSQRCLDASSPTDILHDVNLYDQLTLGQGGNNCGFLGSGMEWFSDNDLFESIAGAESSFSYA</sequence>
<organism evidence="10 11">
    <name type="scientific">Colletotrichum chrysophilum</name>
    <dbReference type="NCBI Taxonomy" id="1836956"/>
    <lineage>
        <taxon>Eukaryota</taxon>
        <taxon>Fungi</taxon>
        <taxon>Dikarya</taxon>
        <taxon>Ascomycota</taxon>
        <taxon>Pezizomycotina</taxon>
        <taxon>Sordariomycetes</taxon>
        <taxon>Hypocreomycetidae</taxon>
        <taxon>Glomerellales</taxon>
        <taxon>Glomerellaceae</taxon>
        <taxon>Colletotrichum</taxon>
        <taxon>Colletotrichum gloeosporioides species complex</taxon>
    </lineage>
</organism>
<feature type="compositionally biased region" description="Polar residues" evidence="8">
    <location>
        <begin position="133"/>
        <end position="153"/>
    </location>
</feature>
<feature type="region of interest" description="Disordered" evidence="8">
    <location>
        <begin position="99"/>
        <end position="153"/>
    </location>
</feature>
<dbReference type="GO" id="GO:0006351">
    <property type="term" value="P:DNA-templated transcription"/>
    <property type="evidence" value="ECO:0007669"/>
    <property type="project" value="InterPro"/>
</dbReference>
<dbReference type="InterPro" id="IPR007219">
    <property type="entry name" value="XnlR_reg_dom"/>
</dbReference>
<comment type="subcellular location">
    <subcellularLocation>
        <location evidence="1">Nucleus</location>
    </subcellularLocation>
</comment>
<evidence type="ECO:0000256" key="2">
    <source>
        <dbReference type="ARBA" id="ARBA00022723"/>
    </source>
</evidence>
<keyword evidence="5" id="KW-0238">DNA-binding</keyword>
<feature type="compositionally biased region" description="Polar residues" evidence="8">
    <location>
        <begin position="115"/>
        <end position="124"/>
    </location>
</feature>